<reference evidence="1 2" key="1">
    <citation type="journal article" date="2012" name="Int. J. Syst. Evol. Microbiol.">
        <title>Flammeovirga pacifica sp. nov., isolated from deep-sea sediment.</title>
        <authorList>
            <person name="Xu H."/>
            <person name="Fu Y."/>
            <person name="Yang N."/>
            <person name="Ding Z."/>
            <person name="Lai Q."/>
            <person name="Zeng R."/>
        </authorList>
    </citation>
    <scope>NUCLEOTIDE SEQUENCE [LARGE SCALE GENOMIC DNA]</scope>
    <source>
        <strain evidence="2">DSM 24597 / LMG 26175 / WPAGA1</strain>
    </source>
</reference>
<dbReference type="STRING" id="915059.NH26_14020"/>
<dbReference type="AlphaFoldDB" id="A0A1S1Z2B1"/>
<dbReference type="EMBL" id="JRYR02000001">
    <property type="protein sequence ID" value="OHX67381.1"/>
    <property type="molecule type" value="Genomic_DNA"/>
</dbReference>
<name>A0A1S1Z2B1_FLAPC</name>
<proteinExistence type="predicted"/>
<dbReference type="Proteomes" id="UP000179797">
    <property type="component" value="Unassembled WGS sequence"/>
</dbReference>
<keyword evidence="2" id="KW-1185">Reference proteome</keyword>
<evidence type="ECO:0000313" key="2">
    <source>
        <dbReference type="Proteomes" id="UP000179797"/>
    </source>
</evidence>
<organism evidence="1 2">
    <name type="scientific">Flammeovirga pacifica</name>
    <dbReference type="NCBI Taxonomy" id="915059"/>
    <lineage>
        <taxon>Bacteria</taxon>
        <taxon>Pseudomonadati</taxon>
        <taxon>Bacteroidota</taxon>
        <taxon>Cytophagia</taxon>
        <taxon>Cytophagales</taxon>
        <taxon>Flammeovirgaceae</taxon>
        <taxon>Flammeovirga</taxon>
    </lineage>
</organism>
<evidence type="ECO:0000313" key="1">
    <source>
        <dbReference type="EMBL" id="OHX67381.1"/>
    </source>
</evidence>
<sequence>MTMYKLEVLHNDNYEALDLGEDKITLDLKSSFFAFETIDTSRSLPFSLPASRKNKRLLQFFHNMDNRNKPFRIPTKLYLNLAEEGETGELKVKWTGSKFDCTLFLGLGSIASKLKVDFTELDLGVINFTFSWLRPETQNENDRSINSMILTLEKHDNEGNILSQISIDSNDLVTQGTFDDDWRDWEEINTILADASEDWGQFTFSRPNHSEIFCEWTGSVRVDRITMDVSAPHNQLYEFVNGNFHTERREFHRPYILDNLNTNHTDGYCLPFGLGETYTNDEDGLDYYENINGFIDYESSKVIPCLFISYILRKLGEALGISIKGFFEESTAQKLCFLGTQEIQNFLYFQFNEQLPVKTPADFLKELTQVFCLTIQVNEEGLLLSKKQDEVNRNSQIYSLDSVESKFGLELKKQKLKLGWGKVENSSDVDPVVEVEPEGLYYDATEKISKVAAAGIKTSLNLNLNLPDFNLPDLGLGEEEEERVEIRPYFVDVDDLQLFIAEFDIFENKLYALSENSDISLTFKKDLGKSLYNLYWKTFAEALMIYQEEYTFKGRFNIIQLKQFNIDQKFTYKGYTFYPISCKINASSKTFELTAIKER</sequence>
<protein>
    <submittedName>
        <fullName evidence="1">Uncharacterized protein</fullName>
    </submittedName>
</protein>
<comment type="caution">
    <text evidence="1">The sequence shown here is derived from an EMBL/GenBank/DDBJ whole genome shotgun (WGS) entry which is preliminary data.</text>
</comment>
<gene>
    <name evidence="1" type="ORF">NH26_14020</name>
</gene>
<accession>A0A1S1Z2B1</accession>